<dbReference type="Pfam" id="PF00291">
    <property type="entry name" value="PALP"/>
    <property type="match status" value="1"/>
</dbReference>
<dbReference type="SUPFAM" id="SSF53686">
    <property type="entry name" value="Tryptophan synthase beta subunit-like PLP-dependent enzymes"/>
    <property type="match status" value="1"/>
</dbReference>
<dbReference type="EMBL" id="JAUSQZ010000001">
    <property type="protein sequence ID" value="MDP9825067.1"/>
    <property type="molecule type" value="Genomic_DNA"/>
</dbReference>
<name>A0ABT9NXB5_9ACTN</name>
<gene>
    <name evidence="5" type="ORF">J2S57_000816</name>
</gene>
<sequence length="301" mass="31068">MLATYPTPLDPAPRLAEAIGLNPGDLYVKRDDLIGLGGGGNKVRKLEHTVRQALDRRATVLVTSGAAQSNHARLTAAAAAKAGLRAVLVLEGHETPAVGNLLLDRLFGAEIVWAGDLRPADLGERVRAEAERLTGLGERAEVIPFGGSSVLGAKGYEECGHELRQQLPDLHTVVTALGSGGTMAGLVRALGPGKVYGVDVGAVPDPRAVVAALLPDPGIDLRIRAAAGAYGVLAPAVKEAMTLVARTEGIVLDPVYTGRAAAGLVEAVREGLIEPGRTTVLLHSGGLPGLFGHPEASEIYV</sequence>
<dbReference type="InterPro" id="IPR001926">
    <property type="entry name" value="TrpB-like_PALP"/>
</dbReference>
<keyword evidence="3" id="KW-0663">Pyridoxal phosphate</keyword>
<keyword evidence="5" id="KW-0456">Lyase</keyword>
<comment type="caution">
    <text evidence="5">The sequence shown here is derived from an EMBL/GenBank/DDBJ whole genome shotgun (WGS) entry which is preliminary data.</text>
</comment>
<proteinExistence type="inferred from homology"/>
<evidence type="ECO:0000313" key="6">
    <source>
        <dbReference type="Proteomes" id="UP001235712"/>
    </source>
</evidence>
<dbReference type="PANTHER" id="PTHR43780:SF2">
    <property type="entry name" value="1-AMINOCYCLOPROPANE-1-CARBOXYLATE DEAMINASE-RELATED"/>
    <property type="match status" value="1"/>
</dbReference>
<dbReference type="InterPro" id="IPR027278">
    <property type="entry name" value="ACCD_DCysDesulf"/>
</dbReference>
<dbReference type="Gene3D" id="3.40.50.1100">
    <property type="match status" value="2"/>
</dbReference>
<dbReference type="PANTHER" id="PTHR43780">
    <property type="entry name" value="1-AMINOCYCLOPROPANE-1-CARBOXYLATE DEAMINASE-RELATED"/>
    <property type="match status" value="1"/>
</dbReference>
<dbReference type="GO" id="GO:0019148">
    <property type="term" value="F:D-cysteine desulfhydrase activity"/>
    <property type="evidence" value="ECO:0007669"/>
    <property type="project" value="UniProtKB-EC"/>
</dbReference>
<reference evidence="5 6" key="1">
    <citation type="submission" date="2023-07" db="EMBL/GenBank/DDBJ databases">
        <title>Sequencing the genomes of 1000 actinobacteria strains.</title>
        <authorList>
            <person name="Klenk H.-P."/>
        </authorList>
    </citation>
    <scope>NUCLEOTIDE SEQUENCE [LARGE SCALE GENOMIC DNA]</scope>
    <source>
        <strain evidence="5 6">DSM 44388</strain>
    </source>
</reference>
<comment type="similarity">
    <text evidence="2">Belongs to the ACC deaminase/D-cysteine desulfhydrase family.</text>
</comment>
<accession>A0ABT9NXB5</accession>
<dbReference type="InterPro" id="IPR036052">
    <property type="entry name" value="TrpB-like_PALP_sf"/>
</dbReference>
<comment type="cofactor">
    <cofactor evidence="1">
        <name>pyridoxal 5'-phosphate</name>
        <dbReference type="ChEBI" id="CHEBI:597326"/>
    </cofactor>
</comment>
<feature type="domain" description="Tryptophan synthase beta chain-like PALP" evidence="4">
    <location>
        <begin position="3"/>
        <end position="285"/>
    </location>
</feature>
<evidence type="ECO:0000259" key="4">
    <source>
        <dbReference type="Pfam" id="PF00291"/>
    </source>
</evidence>
<dbReference type="PIRSF" id="PIRSF006278">
    <property type="entry name" value="ACCD_DCysDesulf"/>
    <property type="match status" value="1"/>
</dbReference>
<dbReference type="Proteomes" id="UP001235712">
    <property type="component" value="Unassembled WGS sequence"/>
</dbReference>
<evidence type="ECO:0000313" key="5">
    <source>
        <dbReference type="EMBL" id="MDP9825067.1"/>
    </source>
</evidence>
<dbReference type="EC" id="4.4.1.15" evidence="5"/>
<protein>
    <submittedName>
        <fullName evidence="5">D-cysteine desulfhydrase</fullName>
        <ecNumber evidence="5">4.4.1.15</ecNumber>
    </submittedName>
</protein>
<evidence type="ECO:0000256" key="1">
    <source>
        <dbReference type="ARBA" id="ARBA00001933"/>
    </source>
</evidence>
<evidence type="ECO:0000256" key="3">
    <source>
        <dbReference type="ARBA" id="ARBA00022898"/>
    </source>
</evidence>
<dbReference type="RefSeq" id="WP_307238468.1">
    <property type="nucleotide sequence ID" value="NZ_JAUSQZ010000001.1"/>
</dbReference>
<keyword evidence="6" id="KW-1185">Reference proteome</keyword>
<evidence type="ECO:0000256" key="2">
    <source>
        <dbReference type="ARBA" id="ARBA00008639"/>
    </source>
</evidence>
<organism evidence="5 6">
    <name type="scientific">Kineosporia succinea</name>
    <dbReference type="NCBI Taxonomy" id="84632"/>
    <lineage>
        <taxon>Bacteria</taxon>
        <taxon>Bacillati</taxon>
        <taxon>Actinomycetota</taxon>
        <taxon>Actinomycetes</taxon>
        <taxon>Kineosporiales</taxon>
        <taxon>Kineosporiaceae</taxon>
        <taxon>Kineosporia</taxon>
    </lineage>
</organism>